<evidence type="ECO:0000256" key="4">
    <source>
        <dbReference type="ARBA" id="ARBA00022692"/>
    </source>
</evidence>
<evidence type="ECO:0000256" key="1">
    <source>
        <dbReference type="ARBA" id="ARBA00004651"/>
    </source>
</evidence>
<dbReference type="Proteomes" id="UP000464086">
    <property type="component" value="Plasmid unnamed5"/>
</dbReference>
<dbReference type="PANTHER" id="PTHR37937:SF1">
    <property type="entry name" value="CONJUGATIVE TRANSFER: DNA TRANSPORT"/>
    <property type="match status" value="1"/>
</dbReference>
<feature type="transmembrane region" description="Helical" evidence="7">
    <location>
        <begin position="12"/>
        <end position="32"/>
    </location>
</feature>
<dbReference type="AlphaFoldDB" id="A0A6P1GQW1"/>
<dbReference type="SUPFAM" id="SSF52540">
    <property type="entry name" value="P-loop containing nucleoside triphosphate hydrolases"/>
    <property type="match status" value="1"/>
</dbReference>
<keyword evidence="4 7" id="KW-0812">Transmembrane</keyword>
<comment type="similarity">
    <text evidence="2">Belongs to the VirD4/TraG family.</text>
</comment>
<evidence type="ECO:0000256" key="6">
    <source>
        <dbReference type="ARBA" id="ARBA00023136"/>
    </source>
</evidence>
<name>A0A6P1GQW1_SPHYA</name>
<dbReference type="CDD" id="cd01127">
    <property type="entry name" value="TrwB_TraG_TraD_VirD4"/>
    <property type="match status" value="1"/>
</dbReference>
<evidence type="ECO:0000256" key="3">
    <source>
        <dbReference type="ARBA" id="ARBA00022475"/>
    </source>
</evidence>
<keyword evidence="8" id="KW-0614">Plasmid</keyword>
<dbReference type="GO" id="GO:0005886">
    <property type="term" value="C:plasma membrane"/>
    <property type="evidence" value="ECO:0007669"/>
    <property type="project" value="UniProtKB-SubCell"/>
</dbReference>
<keyword evidence="6 7" id="KW-0472">Membrane</keyword>
<proteinExistence type="inferred from homology"/>
<evidence type="ECO:0000313" key="9">
    <source>
        <dbReference type="Proteomes" id="UP000464086"/>
    </source>
</evidence>
<dbReference type="InterPro" id="IPR051539">
    <property type="entry name" value="T4SS-coupling_protein"/>
</dbReference>
<evidence type="ECO:0000313" key="8">
    <source>
        <dbReference type="EMBL" id="QHD70899.1"/>
    </source>
</evidence>
<dbReference type="PANTHER" id="PTHR37937">
    <property type="entry name" value="CONJUGATIVE TRANSFER: DNA TRANSPORT"/>
    <property type="match status" value="1"/>
</dbReference>
<dbReference type="InterPro" id="IPR003688">
    <property type="entry name" value="TraG/VirD4"/>
</dbReference>
<evidence type="ECO:0000256" key="7">
    <source>
        <dbReference type="SAM" id="Phobius"/>
    </source>
</evidence>
<gene>
    <name evidence="8" type="ORF">GS397_27780</name>
</gene>
<geneLocation type="plasmid" evidence="8">
    <name>unnamed5</name>
</geneLocation>
<organism evidence="8 9">
    <name type="scientific">Sphingobium yanoikuyae</name>
    <name type="common">Sphingomonas yanoikuyae</name>
    <dbReference type="NCBI Taxonomy" id="13690"/>
    <lineage>
        <taxon>Bacteria</taxon>
        <taxon>Pseudomonadati</taxon>
        <taxon>Pseudomonadota</taxon>
        <taxon>Alphaproteobacteria</taxon>
        <taxon>Sphingomonadales</taxon>
        <taxon>Sphingomonadaceae</taxon>
        <taxon>Sphingobium</taxon>
    </lineage>
</organism>
<protein>
    <submittedName>
        <fullName evidence="8">Type IV secretory system conjugative DNA transfer family protein</fullName>
    </submittedName>
</protein>
<dbReference type="Pfam" id="PF02534">
    <property type="entry name" value="T4SS-DNA_transf"/>
    <property type="match status" value="1"/>
</dbReference>
<feature type="transmembrane region" description="Helical" evidence="7">
    <location>
        <begin position="38"/>
        <end position="57"/>
    </location>
</feature>
<accession>A0A6P1GQW1</accession>
<dbReference type="InterPro" id="IPR027417">
    <property type="entry name" value="P-loop_NTPase"/>
</dbReference>
<keyword evidence="3" id="KW-1003">Cell membrane</keyword>
<keyword evidence="5 7" id="KW-1133">Transmembrane helix</keyword>
<comment type="subcellular location">
    <subcellularLocation>
        <location evidence="1">Cell membrane</location>
        <topology evidence="1">Multi-pass membrane protein</topology>
    </subcellularLocation>
</comment>
<evidence type="ECO:0000256" key="5">
    <source>
        <dbReference type="ARBA" id="ARBA00022989"/>
    </source>
</evidence>
<reference evidence="8 9" key="1">
    <citation type="submission" date="2019-12" db="EMBL/GenBank/DDBJ databases">
        <title>Functional and genomic insights into the Sphingobium yanoikuyae YC-JY1, a bacterium efficiently degrading bisphenol A.</title>
        <authorList>
            <person name="Jia Y."/>
            <person name="Li X."/>
            <person name="Wang J."/>
            <person name="Eltoukhy A."/>
            <person name="Lamraoui I."/>
            <person name="Yan Y."/>
        </authorList>
    </citation>
    <scope>NUCLEOTIDE SEQUENCE [LARGE SCALE GENOMIC DNA]</scope>
    <source>
        <strain evidence="8 9">YC-JY1</strain>
        <plasmid evidence="8 9">unnamed5</plasmid>
    </source>
</reference>
<evidence type="ECO:0000256" key="2">
    <source>
        <dbReference type="ARBA" id="ARBA00008806"/>
    </source>
</evidence>
<sequence>MSGPVVGEEGGGGCILAVGGGLAVLLGTSWLLEKVMPTSIASTIAWIALVVFLVLVWKFGFKGRRNALLGSAAFGGIDDVRALASNKGDLLIGRSFRTGKLLRYDGPAHLLTMAPTRSGKGVGTIIPNLLTIDRSVICIDPKGENARVTARTRATKGKVWCLDPFGVSGQPAARYNPLDRLDPESLDLAEDAMTLADALVHDSAGQGGEAHWNEEAKALIAGLILYAVVHEDREHRTLATVRDYLTLAPKDFADLLALMQDSRGAGGLIARAGNRHLGKSDREAAGVLSSAQRHTHFLDSPRIVASTSASDFTFAGLKEGVSTVFLCLPPDRLDAYSRWLRLLVAQALTDMARSAAKPTRPVLFLLDEFAALGRLEPVERAMGLMAGYGLQLWPILQDMHQLRALYGERAGTFLSNAGVLQAFGVNDHATAELLSKSMGQETLEFRTAGYSETHGTIFERSKHTRSTSTQVSARNLMNPDEIMRMGPDEQLLMIQGKDPLRVQKIRYYDQREFAGLADPA</sequence>
<dbReference type="RefSeq" id="WP_159368345.1">
    <property type="nucleotide sequence ID" value="NZ_CP047223.1"/>
</dbReference>
<dbReference type="EMBL" id="CP047223">
    <property type="protein sequence ID" value="QHD70899.1"/>
    <property type="molecule type" value="Genomic_DNA"/>
</dbReference>
<dbReference type="Gene3D" id="3.40.50.300">
    <property type="entry name" value="P-loop containing nucleotide triphosphate hydrolases"/>
    <property type="match status" value="1"/>
</dbReference>